<evidence type="ECO:0000313" key="2">
    <source>
        <dbReference type="EMBL" id="EDL93127.1"/>
    </source>
</evidence>
<keyword evidence="1" id="KW-0472">Membrane</keyword>
<name>A6JUH1_RAT</name>
<protein>
    <submittedName>
        <fullName evidence="2">RCG45890</fullName>
    </submittedName>
</protein>
<feature type="transmembrane region" description="Helical" evidence="1">
    <location>
        <begin position="37"/>
        <end position="55"/>
    </location>
</feature>
<dbReference type="Proteomes" id="UP000234681">
    <property type="component" value="Chromosome 3"/>
</dbReference>
<proteinExistence type="predicted"/>
<accession>A6JUH1</accession>
<gene>
    <name evidence="2" type="ORF">rCG_45890</name>
</gene>
<dbReference type="EMBL" id="CH474001">
    <property type="protein sequence ID" value="EDL93127.1"/>
    <property type="molecule type" value="Genomic_DNA"/>
</dbReference>
<evidence type="ECO:0000313" key="3">
    <source>
        <dbReference type="Proteomes" id="UP000234681"/>
    </source>
</evidence>
<keyword evidence="1" id="KW-1133">Transmembrane helix</keyword>
<evidence type="ECO:0000256" key="1">
    <source>
        <dbReference type="SAM" id="Phobius"/>
    </source>
</evidence>
<dbReference type="AlphaFoldDB" id="A6JUH1"/>
<sequence>MLFYVDRASAPNNQPCLLWSVAPSGQSLCLQIRPQFWLGYSYLNLCFSFLLVYIWRKITRENDTVTLEVVHVFML</sequence>
<reference evidence="2 3" key="1">
    <citation type="submission" date="2005-09" db="EMBL/GenBank/DDBJ databases">
        <authorList>
            <person name="Mural R.J."/>
            <person name="Li P.W."/>
            <person name="Adams M.D."/>
            <person name="Amanatides P.G."/>
            <person name="Baden-Tillson H."/>
            <person name="Barnstead M."/>
            <person name="Chin S.H."/>
            <person name="Dew I."/>
            <person name="Evans C.A."/>
            <person name="Ferriera S."/>
            <person name="Flanigan M."/>
            <person name="Fosler C."/>
            <person name="Glodek A."/>
            <person name="Gu Z."/>
            <person name="Holt R.A."/>
            <person name="Jennings D."/>
            <person name="Kraft C.L."/>
            <person name="Lu F."/>
            <person name="Nguyen T."/>
            <person name="Nusskern D.R."/>
            <person name="Pfannkoch C.M."/>
            <person name="Sitter C."/>
            <person name="Sutton G.G."/>
            <person name="Venter J.C."/>
            <person name="Wang Z."/>
            <person name="Woodage T."/>
            <person name="Zheng X.H."/>
            <person name="Zhong F."/>
        </authorList>
    </citation>
    <scope>NUCLEOTIDE SEQUENCE [LARGE SCALE GENOMIC DNA]</scope>
    <source>
        <strain>BN</strain>
        <strain evidence="3">Sprague-Dawley</strain>
    </source>
</reference>
<organism evidence="2 3">
    <name type="scientific">Rattus norvegicus</name>
    <name type="common">Rat</name>
    <dbReference type="NCBI Taxonomy" id="10116"/>
    <lineage>
        <taxon>Eukaryota</taxon>
        <taxon>Metazoa</taxon>
        <taxon>Chordata</taxon>
        <taxon>Craniata</taxon>
        <taxon>Vertebrata</taxon>
        <taxon>Euteleostomi</taxon>
        <taxon>Mammalia</taxon>
        <taxon>Eutheria</taxon>
        <taxon>Euarchontoglires</taxon>
        <taxon>Glires</taxon>
        <taxon>Rodentia</taxon>
        <taxon>Myomorpha</taxon>
        <taxon>Muroidea</taxon>
        <taxon>Muridae</taxon>
        <taxon>Murinae</taxon>
        <taxon>Rattus</taxon>
    </lineage>
</organism>
<keyword evidence="1" id="KW-0812">Transmembrane</keyword>